<keyword evidence="3" id="KW-1185">Reference proteome</keyword>
<feature type="transmembrane region" description="Helical" evidence="1">
    <location>
        <begin position="6"/>
        <end position="22"/>
    </location>
</feature>
<accession>A0ABS5PQU5</accession>
<evidence type="ECO:0000313" key="3">
    <source>
        <dbReference type="Proteomes" id="UP000746471"/>
    </source>
</evidence>
<evidence type="ECO:0000256" key="1">
    <source>
        <dbReference type="SAM" id="Phobius"/>
    </source>
</evidence>
<keyword evidence="1" id="KW-0812">Transmembrane</keyword>
<evidence type="ECO:0000313" key="2">
    <source>
        <dbReference type="EMBL" id="MBS7526789.1"/>
    </source>
</evidence>
<gene>
    <name evidence="2" type="ORF">KHM83_08875</name>
</gene>
<feature type="transmembrane region" description="Helical" evidence="1">
    <location>
        <begin position="50"/>
        <end position="69"/>
    </location>
</feature>
<feature type="transmembrane region" description="Helical" evidence="1">
    <location>
        <begin position="75"/>
        <end position="94"/>
    </location>
</feature>
<name>A0ABS5PQU5_9FIRM</name>
<comment type="caution">
    <text evidence="2">The sequence shown here is derived from an EMBL/GenBank/DDBJ whole genome shotgun (WGS) entry which is preliminary data.</text>
</comment>
<dbReference type="RefSeq" id="WP_213236648.1">
    <property type="nucleotide sequence ID" value="NZ_JAHBCL010000013.1"/>
</dbReference>
<dbReference type="EMBL" id="JAHBCL010000013">
    <property type="protein sequence ID" value="MBS7526789.1"/>
    <property type="molecule type" value="Genomic_DNA"/>
</dbReference>
<keyword evidence="1" id="KW-0472">Membrane</keyword>
<reference evidence="2 3" key="1">
    <citation type="submission" date="2021-05" db="EMBL/GenBank/DDBJ databases">
        <title>Fusibacter ferrireducens sp. nov., an anaerobic, sulfur- and Fe-reducing bacterium isolated from the mangrove sediment.</title>
        <authorList>
            <person name="Qiu D."/>
        </authorList>
    </citation>
    <scope>NUCLEOTIDE SEQUENCE [LARGE SCALE GENOMIC DNA]</scope>
    <source>
        <strain evidence="2 3">DSM 12116</strain>
    </source>
</reference>
<dbReference type="Proteomes" id="UP000746471">
    <property type="component" value="Unassembled WGS sequence"/>
</dbReference>
<protein>
    <submittedName>
        <fullName evidence="2">DUF3784 domain-containing protein</fullName>
    </submittedName>
</protein>
<dbReference type="InterPro" id="IPR017259">
    <property type="entry name" value="UCP037672"/>
</dbReference>
<organism evidence="2 3">
    <name type="scientific">Fusibacter paucivorans</name>
    <dbReference type="NCBI Taxonomy" id="76009"/>
    <lineage>
        <taxon>Bacteria</taxon>
        <taxon>Bacillati</taxon>
        <taxon>Bacillota</taxon>
        <taxon>Clostridia</taxon>
        <taxon>Eubacteriales</taxon>
        <taxon>Eubacteriales Family XII. Incertae Sedis</taxon>
        <taxon>Fusibacter</taxon>
    </lineage>
</organism>
<proteinExistence type="predicted"/>
<sequence length="103" mass="11849">MFDFIIFLVLGAAFCIIGWRIWKHEQLTLIHRYHYKKVSKKDRKAYAEKMGKACIVIGIGLALCGLINYITVSSIGWLCFVVCFVFGFTMILMAQKRYNGGLF</sequence>
<keyword evidence="1" id="KW-1133">Transmembrane helix</keyword>
<dbReference type="Pfam" id="PF12650">
    <property type="entry name" value="DUF3784"/>
    <property type="match status" value="1"/>
</dbReference>